<proteinExistence type="predicted"/>
<sequence length="68" mass="7006">MARVVATSLEFKNNGDIVILLFPVSLERTASQIQPCEASQVWRSGGSGSGGVGVGGTNSSRVNSALIK</sequence>
<name>A0A5B7FX51_PORTR</name>
<protein>
    <submittedName>
        <fullName evidence="2">Uncharacterized protein</fullName>
    </submittedName>
</protein>
<dbReference type="EMBL" id="VSRR010010616">
    <property type="protein sequence ID" value="MPC52091.1"/>
    <property type="molecule type" value="Genomic_DNA"/>
</dbReference>
<keyword evidence="3" id="KW-1185">Reference proteome</keyword>
<gene>
    <name evidence="2" type="ORF">E2C01_045951</name>
</gene>
<feature type="region of interest" description="Disordered" evidence="1">
    <location>
        <begin position="42"/>
        <end position="68"/>
    </location>
</feature>
<organism evidence="2 3">
    <name type="scientific">Portunus trituberculatus</name>
    <name type="common">Swimming crab</name>
    <name type="synonym">Neptunus trituberculatus</name>
    <dbReference type="NCBI Taxonomy" id="210409"/>
    <lineage>
        <taxon>Eukaryota</taxon>
        <taxon>Metazoa</taxon>
        <taxon>Ecdysozoa</taxon>
        <taxon>Arthropoda</taxon>
        <taxon>Crustacea</taxon>
        <taxon>Multicrustacea</taxon>
        <taxon>Malacostraca</taxon>
        <taxon>Eumalacostraca</taxon>
        <taxon>Eucarida</taxon>
        <taxon>Decapoda</taxon>
        <taxon>Pleocyemata</taxon>
        <taxon>Brachyura</taxon>
        <taxon>Eubrachyura</taxon>
        <taxon>Portunoidea</taxon>
        <taxon>Portunidae</taxon>
        <taxon>Portuninae</taxon>
        <taxon>Portunus</taxon>
    </lineage>
</organism>
<feature type="compositionally biased region" description="Low complexity" evidence="1">
    <location>
        <begin position="57"/>
        <end position="68"/>
    </location>
</feature>
<evidence type="ECO:0000313" key="3">
    <source>
        <dbReference type="Proteomes" id="UP000324222"/>
    </source>
</evidence>
<accession>A0A5B7FX51</accession>
<comment type="caution">
    <text evidence="2">The sequence shown here is derived from an EMBL/GenBank/DDBJ whole genome shotgun (WGS) entry which is preliminary data.</text>
</comment>
<evidence type="ECO:0000256" key="1">
    <source>
        <dbReference type="SAM" id="MobiDB-lite"/>
    </source>
</evidence>
<dbReference type="Proteomes" id="UP000324222">
    <property type="component" value="Unassembled WGS sequence"/>
</dbReference>
<dbReference type="AlphaFoldDB" id="A0A5B7FX51"/>
<feature type="compositionally biased region" description="Gly residues" evidence="1">
    <location>
        <begin position="45"/>
        <end position="56"/>
    </location>
</feature>
<evidence type="ECO:0000313" key="2">
    <source>
        <dbReference type="EMBL" id="MPC52091.1"/>
    </source>
</evidence>
<reference evidence="2 3" key="1">
    <citation type="submission" date="2019-05" db="EMBL/GenBank/DDBJ databases">
        <title>Another draft genome of Portunus trituberculatus and its Hox gene families provides insights of decapod evolution.</title>
        <authorList>
            <person name="Jeong J.-H."/>
            <person name="Song I."/>
            <person name="Kim S."/>
            <person name="Choi T."/>
            <person name="Kim D."/>
            <person name="Ryu S."/>
            <person name="Kim W."/>
        </authorList>
    </citation>
    <scope>NUCLEOTIDE SEQUENCE [LARGE SCALE GENOMIC DNA]</scope>
    <source>
        <tissue evidence="2">Muscle</tissue>
    </source>
</reference>